<evidence type="ECO:0000256" key="5">
    <source>
        <dbReference type="ARBA" id="ARBA00022692"/>
    </source>
</evidence>
<dbReference type="PROSITE" id="PS00379">
    <property type="entry name" value="CDP_ALCOHOL_P_TRANSF"/>
    <property type="match status" value="1"/>
</dbReference>
<evidence type="ECO:0000256" key="12">
    <source>
        <dbReference type="SAM" id="Phobius"/>
    </source>
</evidence>
<comment type="caution">
    <text evidence="13">The sequence shown here is derived from an EMBL/GenBank/DDBJ whole genome shotgun (WGS) entry which is preliminary data.</text>
</comment>
<keyword evidence="5 12" id="KW-0812">Transmembrane</keyword>
<keyword evidence="7" id="KW-0443">Lipid metabolism</keyword>
<feature type="transmembrane region" description="Helical" evidence="12">
    <location>
        <begin position="207"/>
        <end position="240"/>
    </location>
</feature>
<reference evidence="13 14" key="1">
    <citation type="submission" date="2021-06" db="EMBL/GenBank/DDBJ databases">
        <title>50 bacteria genomes isolated from Dapeng, Shenzhen, China.</title>
        <authorList>
            <person name="Zheng W."/>
            <person name="Yu S."/>
            <person name="Huang Y."/>
        </authorList>
    </citation>
    <scope>NUCLEOTIDE SEQUENCE [LARGE SCALE GENOMIC DNA]</scope>
    <source>
        <strain evidence="13 14">DP1N14-2</strain>
    </source>
</reference>
<feature type="transmembrane region" description="Helical" evidence="12">
    <location>
        <begin position="143"/>
        <end position="163"/>
    </location>
</feature>
<feature type="transmembrane region" description="Helical" evidence="12">
    <location>
        <begin position="169"/>
        <end position="187"/>
    </location>
</feature>
<dbReference type="InterPro" id="IPR050324">
    <property type="entry name" value="CDP-alcohol_PTase-I"/>
</dbReference>
<sequence>MYDAPEKKKSEFALIQLMPNMMTIGAICAGLSAIRSAVYGNYTLAVMLILLAAVLDGLDGRLARALRSVSKMGAELDSLADFLNFGVATPMVIYLWALQDMRGIGWISVLVFSVCCVVRLARFNVSSKSEEEAPKLRKGYFEGIPSPAGALLALLPMFASYAFGGGDPVLHDLLICLNMVLVGLAMISHIPTWSPKAVKISRENVKYLLVGFAFMAAALLTYAWTVLVVLCLGYVAMVIWGLVSKPKD</sequence>
<feature type="transmembrane region" description="Helical" evidence="12">
    <location>
        <begin position="39"/>
        <end position="58"/>
    </location>
</feature>
<evidence type="ECO:0000256" key="9">
    <source>
        <dbReference type="ARBA" id="ARBA00023209"/>
    </source>
</evidence>
<evidence type="ECO:0000256" key="6">
    <source>
        <dbReference type="ARBA" id="ARBA00022989"/>
    </source>
</evidence>
<feature type="transmembrane region" description="Helical" evidence="12">
    <location>
        <begin position="79"/>
        <end position="97"/>
    </location>
</feature>
<comment type="subcellular location">
    <subcellularLocation>
        <location evidence="1">Membrane</location>
        <topology evidence="1">Multi-pass membrane protein</topology>
    </subcellularLocation>
</comment>
<name>A0ABS7NFY8_9RHOB</name>
<evidence type="ECO:0000256" key="11">
    <source>
        <dbReference type="RuleBase" id="RU003750"/>
    </source>
</evidence>
<evidence type="ECO:0000313" key="13">
    <source>
        <dbReference type="EMBL" id="MBY6139614.1"/>
    </source>
</evidence>
<dbReference type="RefSeq" id="WP_222503246.1">
    <property type="nucleotide sequence ID" value="NZ_JAHVJA010000003.1"/>
</dbReference>
<keyword evidence="10" id="KW-1208">Phospholipid metabolism</keyword>
<evidence type="ECO:0000256" key="7">
    <source>
        <dbReference type="ARBA" id="ARBA00023098"/>
    </source>
</evidence>
<organism evidence="13 14">
    <name type="scientific">Leisingera daeponensis</name>
    <dbReference type="NCBI Taxonomy" id="405746"/>
    <lineage>
        <taxon>Bacteria</taxon>
        <taxon>Pseudomonadati</taxon>
        <taxon>Pseudomonadota</taxon>
        <taxon>Alphaproteobacteria</taxon>
        <taxon>Rhodobacterales</taxon>
        <taxon>Roseobacteraceae</taxon>
        <taxon>Leisingera</taxon>
    </lineage>
</organism>
<keyword evidence="3" id="KW-0444">Lipid biosynthesis</keyword>
<dbReference type="PANTHER" id="PTHR14269:SF61">
    <property type="entry name" value="CDP-DIACYLGLYCEROL--SERINE O-PHOSPHATIDYLTRANSFERASE"/>
    <property type="match status" value="1"/>
</dbReference>
<evidence type="ECO:0000256" key="3">
    <source>
        <dbReference type="ARBA" id="ARBA00022516"/>
    </source>
</evidence>
<dbReference type="EMBL" id="JAHVJA010000003">
    <property type="protein sequence ID" value="MBY6139614.1"/>
    <property type="molecule type" value="Genomic_DNA"/>
</dbReference>
<keyword evidence="4 11" id="KW-0808">Transferase</keyword>
<dbReference type="Gene3D" id="1.20.120.1760">
    <property type="match status" value="1"/>
</dbReference>
<evidence type="ECO:0000256" key="1">
    <source>
        <dbReference type="ARBA" id="ARBA00004141"/>
    </source>
</evidence>
<feature type="transmembrane region" description="Helical" evidence="12">
    <location>
        <begin position="12"/>
        <end position="33"/>
    </location>
</feature>
<evidence type="ECO:0000313" key="14">
    <source>
        <dbReference type="Proteomes" id="UP000766629"/>
    </source>
</evidence>
<proteinExistence type="inferred from homology"/>
<evidence type="ECO:0000256" key="4">
    <source>
        <dbReference type="ARBA" id="ARBA00022679"/>
    </source>
</evidence>
<comment type="similarity">
    <text evidence="2 11">Belongs to the CDP-alcohol phosphatidyltransferase class-I family.</text>
</comment>
<evidence type="ECO:0000256" key="10">
    <source>
        <dbReference type="ARBA" id="ARBA00023264"/>
    </source>
</evidence>
<evidence type="ECO:0000256" key="8">
    <source>
        <dbReference type="ARBA" id="ARBA00023136"/>
    </source>
</evidence>
<dbReference type="Proteomes" id="UP000766629">
    <property type="component" value="Unassembled WGS sequence"/>
</dbReference>
<evidence type="ECO:0000256" key="2">
    <source>
        <dbReference type="ARBA" id="ARBA00010441"/>
    </source>
</evidence>
<gene>
    <name evidence="13" type="ORF">KUV26_09245</name>
</gene>
<keyword evidence="6 12" id="KW-1133">Transmembrane helix</keyword>
<dbReference type="PANTHER" id="PTHR14269">
    <property type="entry name" value="CDP-DIACYLGLYCEROL--GLYCEROL-3-PHOSPHATE 3-PHOSPHATIDYLTRANSFERASE-RELATED"/>
    <property type="match status" value="1"/>
</dbReference>
<keyword evidence="9" id="KW-0594">Phospholipid biosynthesis</keyword>
<accession>A0ABS7NFY8</accession>
<protein>
    <submittedName>
        <fullName evidence="13">Phosphatidylcholine/phosphatidylserine synthase</fullName>
    </submittedName>
</protein>
<dbReference type="Pfam" id="PF01066">
    <property type="entry name" value="CDP-OH_P_transf"/>
    <property type="match status" value="1"/>
</dbReference>
<dbReference type="InterPro" id="IPR048254">
    <property type="entry name" value="CDP_ALCOHOL_P_TRANSF_CS"/>
</dbReference>
<keyword evidence="14" id="KW-1185">Reference proteome</keyword>
<dbReference type="InterPro" id="IPR043130">
    <property type="entry name" value="CDP-OH_PTrfase_TM_dom"/>
</dbReference>
<keyword evidence="8 12" id="KW-0472">Membrane</keyword>
<dbReference type="InterPro" id="IPR000462">
    <property type="entry name" value="CDP-OH_P_trans"/>
</dbReference>
<feature type="transmembrane region" description="Helical" evidence="12">
    <location>
        <begin position="103"/>
        <end position="122"/>
    </location>
</feature>